<dbReference type="NCBIfam" id="TIGR02727">
    <property type="entry name" value="MTHFS_bact"/>
    <property type="match status" value="1"/>
</dbReference>
<dbReference type="EC" id="6.3.3.2" evidence="4"/>
<keyword evidence="4" id="KW-0460">Magnesium</keyword>
<keyword evidence="3 4" id="KW-0067">ATP-binding</keyword>
<dbReference type="Proteomes" id="UP000422232">
    <property type="component" value="Chromosome"/>
</dbReference>
<proteinExistence type="inferred from homology"/>
<keyword evidence="2 4" id="KW-0547">Nucleotide-binding</keyword>
<dbReference type="EMBL" id="CP038908">
    <property type="protein sequence ID" value="QGO07149.1"/>
    <property type="molecule type" value="Genomic_DNA"/>
</dbReference>
<dbReference type="GO" id="GO:0046872">
    <property type="term" value="F:metal ion binding"/>
    <property type="evidence" value="ECO:0007669"/>
    <property type="project" value="UniProtKB-KW"/>
</dbReference>
<dbReference type="GeneID" id="66739787"/>
<reference evidence="5 6" key="1">
    <citation type="submission" date="2019-04" db="EMBL/GenBank/DDBJ databases">
        <title>Complete genome sequencing of Piscirickettsia salmonis strain Psal-009.</title>
        <authorList>
            <person name="Schober I."/>
            <person name="Bunk B."/>
            <person name="Sproer C."/>
            <person name="Carril G.P."/>
            <person name="Riedel T."/>
            <person name="Flores-Herrera P.A."/>
            <person name="Nourdin-Galindo G."/>
            <person name="Marshall S.H."/>
            <person name="Overmann J."/>
        </authorList>
    </citation>
    <scope>NUCLEOTIDE SEQUENCE [LARGE SCALE GENOMIC DNA]</scope>
    <source>
        <strain evidence="5 6">Psal-009</strain>
    </source>
</reference>
<dbReference type="GO" id="GO:0030272">
    <property type="term" value="F:5-formyltetrahydrofolate cyclo-ligase activity"/>
    <property type="evidence" value="ECO:0007669"/>
    <property type="project" value="UniProtKB-EC"/>
</dbReference>
<accession>A0A9Q6PTI2</accession>
<comment type="catalytic activity">
    <reaction evidence="4">
        <text>(6S)-5-formyl-5,6,7,8-tetrahydrofolate + ATP = (6R)-5,10-methenyltetrahydrofolate + ADP + phosphate</text>
        <dbReference type="Rhea" id="RHEA:10488"/>
        <dbReference type="ChEBI" id="CHEBI:30616"/>
        <dbReference type="ChEBI" id="CHEBI:43474"/>
        <dbReference type="ChEBI" id="CHEBI:57455"/>
        <dbReference type="ChEBI" id="CHEBI:57457"/>
        <dbReference type="ChEBI" id="CHEBI:456216"/>
        <dbReference type="EC" id="6.3.3.2"/>
    </reaction>
</comment>
<evidence type="ECO:0000256" key="2">
    <source>
        <dbReference type="ARBA" id="ARBA00022741"/>
    </source>
</evidence>
<protein>
    <recommendedName>
        <fullName evidence="4">5-formyltetrahydrofolate cyclo-ligase</fullName>
        <ecNumber evidence="4">6.3.3.2</ecNumber>
    </recommendedName>
</protein>
<dbReference type="InterPro" id="IPR037171">
    <property type="entry name" value="NagB/RpiA_transferase-like"/>
</dbReference>
<gene>
    <name evidence="5" type="ORF">Psal009_03087</name>
</gene>
<evidence type="ECO:0000256" key="4">
    <source>
        <dbReference type="RuleBase" id="RU361279"/>
    </source>
</evidence>
<evidence type="ECO:0000256" key="1">
    <source>
        <dbReference type="ARBA" id="ARBA00010638"/>
    </source>
</evidence>
<organism evidence="5 6">
    <name type="scientific">Piscirickettsia salmonis</name>
    <dbReference type="NCBI Taxonomy" id="1238"/>
    <lineage>
        <taxon>Bacteria</taxon>
        <taxon>Pseudomonadati</taxon>
        <taxon>Pseudomonadota</taxon>
        <taxon>Gammaproteobacteria</taxon>
        <taxon>Thiotrichales</taxon>
        <taxon>Piscirickettsiaceae</taxon>
        <taxon>Piscirickettsia</taxon>
    </lineage>
</organism>
<evidence type="ECO:0000256" key="3">
    <source>
        <dbReference type="ARBA" id="ARBA00022840"/>
    </source>
</evidence>
<keyword evidence="6" id="KW-1185">Reference proteome</keyword>
<comment type="cofactor">
    <cofactor evidence="4">
        <name>Mg(2+)</name>
        <dbReference type="ChEBI" id="CHEBI:18420"/>
    </cofactor>
</comment>
<comment type="similarity">
    <text evidence="1 4">Belongs to the 5-formyltetrahydrofolate cyclo-ligase family.</text>
</comment>
<dbReference type="PANTHER" id="PTHR23407:SF1">
    <property type="entry name" value="5-FORMYLTETRAHYDROFOLATE CYCLO-LIGASE"/>
    <property type="match status" value="1"/>
</dbReference>
<dbReference type="PIRSF" id="PIRSF006806">
    <property type="entry name" value="FTHF_cligase"/>
    <property type="match status" value="1"/>
</dbReference>
<dbReference type="InterPro" id="IPR024185">
    <property type="entry name" value="FTHF_cligase-like_sf"/>
</dbReference>
<evidence type="ECO:0000313" key="6">
    <source>
        <dbReference type="Proteomes" id="UP000422232"/>
    </source>
</evidence>
<dbReference type="RefSeq" id="WP_033923658.1">
    <property type="nucleotide sequence ID" value="NZ_CP012413.1"/>
</dbReference>
<dbReference type="GO" id="GO:0005524">
    <property type="term" value="F:ATP binding"/>
    <property type="evidence" value="ECO:0007669"/>
    <property type="project" value="UniProtKB-KW"/>
</dbReference>
<dbReference type="Gene3D" id="3.40.50.10420">
    <property type="entry name" value="NagB/RpiA/CoA transferase-like"/>
    <property type="match status" value="1"/>
</dbReference>
<name>A0A9Q6PTI2_PISSA</name>
<dbReference type="PANTHER" id="PTHR23407">
    <property type="entry name" value="ATPASE INHIBITOR/5-FORMYLTETRAHYDROFOLATE CYCLO-LIGASE"/>
    <property type="match status" value="1"/>
</dbReference>
<dbReference type="SUPFAM" id="SSF100950">
    <property type="entry name" value="NagB/RpiA/CoA transferase-like"/>
    <property type="match status" value="1"/>
</dbReference>
<evidence type="ECO:0000313" key="5">
    <source>
        <dbReference type="EMBL" id="QGO07149.1"/>
    </source>
</evidence>
<dbReference type="GO" id="GO:0035999">
    <property type="term" value="P:tetrahydrofolate interconversion"/>
    <property type="evidence" value="ECO:0007669"/>
    <property type="project" value="TreeGrafter"/>
</dbReference>
<dbReference type="AlphaFoldDB" id="A0A9Q6PTI2"/>
<dbReference type="GO" id="GO:0009396">
    <property type="term" value="P:folic acid-containing compound biosynthetic process"/>
    <property type="evidence" value="ECO:0007669"/>
    <property type="project" value="TreeGrafter"/>
</dbReference>
<sequence>MTTKQQLRLKMRKIRQSLSLAGQHQAAELFKKQLINSKALNSAKHIALYLPHDGEINLTPTLHWLWQQQKQCYLPIVPTTGKVLTFGHYEKNTTLTANHYGIHEPVTEHILKPSQLDAVLLPLVAFDNVGNRLGMGGGYYDSSFAKLTDQVTLIGCAHHAQQLEALPINSWDLPVHAIITDQCFYIF</sequence>
<keyword evidence="4" id="KW-0479">Metal-binding</keyword>
<keyword evidence="5" id="KW-0436">Ligase</keyword>
<dbReference type="Pfam" id="PF01812">
    <property type="entry name" value="5-FTHF_cyc-lig"/>
    <property type="match status" value="1"/>
</dbReference>
<dbReference type="InterPro" id="IPR002698">
    <property type="entry name" value="FTHF_cligase"/>
</dbReference>